<proteinExistence type="predicted"/>
<gene>
    <name evidence="2" type="ORF">CCAM_LOCUS24436</name>
</gene>
<evidence type="ECO:0000256" key="1">
    <source>
        <dbReference type="SAM" id="MobiDB-lite"/>
    </source>
</evidence>
<name>A0A484M1F0_9ASTE</name>
<dbReference type="Proteomes" id="UP000595140">
    <property type="component" value="Unassembled WGS sequence"/>
</dbReference>
<feature type="compositionally biased region" description="Low complexity" evidence="1">
    <location>
        <begin position="101"/>
        <end position="114"/>
    </location>
</feature>
<evidence type="ECO:0000313" key="2">
    <source>
        <dbReference type="EMBL" id="VFQ82660.1"/>
    </source>
</evidence>
<protein>
    <submittedName>
        <fullName evidence="2">Uncharacterized protein</fullName>
    </submittedName>
</protein>
<reference evidence="2 3" key="1">
    <citation type="submission" date="2018-04" db="EMBL/GenBank/DDBJ databases">
        <authorList>
            <person name="Vogel A."/>
        </authorList>
    </citation>
    <scope>NUCLEOTIDE SEQUENCE [LARGE SCALE GENOMIC DNA]</scope>
</reference>
<evidence type="ECO:0000313" key="3">
    <source>
        <dbReference type="Proteomes" id="UP000595140"/>
    </source>
</evidence>
<keyword evidence="3" id="KW-1185">Reference proteome</keyword>
<feature type="region of interest" description="Disordered" evidence="1">
    <location>
        <begin position="69"/>
        <end position="124"/>
    </location>
</feature>
<accession>A0A484M1F0</accession>
<dbReference type="AlphaFoldDB" id="A0A484M1F0"/>
<organism evidence="2 3">
    <name type="scientific">Cuscuta campestris</name>
    <dbReference type="NCBI Taxonomy" id="132261"/>
    <lineage>
        <taxon>Eukaryota</taxon>
        <taxon>Viridiplantae</taxon>
        <taxon>Streptophyta</taxon>
        <taxon>Embryophyta</taxon>
        <taxon>Tracheophyta</taxon>
        <taxon>Spermatophyta</taxon>
        <taxon>Magnoliopsida</taxon>
        <taxon>eudicotyledons</taxon>
        <taxon>Gunneridae</taxon>
        <taxon>Pentapetalae</taxon>
        <taxon>asterids</taxon>
        <taxon>lamiids</taxon>
        <taxon>Solanales</taxon>
        <taxon>Convolvulaceae</taxon>
        <taxon>Cuscuteae</taxon>
        <taxon>Cuscuta</taxon>
        <taxon>Cuscuta subgen. Grammica</taxon>
        <taxon>Cuscuta sect. Cleistogrammica</taxon>
    </lineage>
</organism>
<dbReference type="EMBL" id="OOIL02002369">
    <property type="protein sequence ID" value="VFQ82660.1"/>
    <property type="molecule type" value="Genomic_DNA"/>
</dbReference>
<sequence>MPIYTIFGWKGHSSITAECHGKSIHNPQPMNCSPNVAANPHKILSQFHYSDILSKPTYRQHLKKWMPRFALPPTSSSSKQNHRRNELSKFSPQPSWQGHWPSMSSSQSSFPSSPEGLLAPQSSAMVPSSHFTTLKLAVFQEKEDGDSTAIATAGTTATAS</sequence>